<name>A0A8J3FDI7_9ACTN</name>
<protein>
    <recommendedName>
        <fullName evidence="2">N,N-dimethylformamidase beta subunit-like C-terminal domain-containing protein</fullName>
    </recommendedName>
</protein>
<dbReference type="Pfam" id="PF20254">
    <property type="entry name" value="DMFA2_C"/>
    <property type="match status" value="1"/>
</dbReference>
<feature type="domain" description="N,N-dimethylformamidase beta subunit-like C-terminal" evidence="2">
    <location>
        <begin position="131"/>
        <end position="507"/>
    </location>
</feature>
<evidence type="ECO:0000256" key="1">
    <source>
        <dbReference type="SAM" id="MobiDB-lite"/>
    </source>
</evidence>
<evidence type="ECO:0000313" key="3">
    <source>
        <dbReference type="EMBL" id="GGJ96311.1"/>
    </source>
</evidence>
<dbReference type="RefSeq" id="WP_189170545.1">
    <property type="nucleotide sequence ID" value="NZ_BMQB01000005.1"/>
</dbReference>
<evidence type="ECO:0000313" key="4">
    <source>
        <dbReference type="Proteomes" id="UP000649739"/>
    </source>
</evidence>
<organism evidence="3 4">
    <name type="scientific">Pilimelia anulata</name>
    <dbReference type="NCBI Taxonomy" id="53371"/>
    <lineage>
        <taxon>Bacteria</taxon>
        <taxon>Bacillati</taxon>
        <taxon>Actinomycetota</taxon>
        <taxon>Actinomycetes</taxon>
        <taxon>Micromonosporales</taxon>
        <taxon>Micromonosporaceae</taxon>
        <taxon>Pilimelia</taxon>
    </lineage>
</organism>
<feature type="compositionally biased region" description="Gly residues" evidence="1">
    <location>
        <begin position="53"/>
        <end position="65"/>
    </location>
</feature>
<reference evidence="3" key="1">
    <citation type="journal article" date="2014" name="Int. J. Syst. Evol. Microbiol.">
        <title>Complete genome sequence of Corynebacterium casei LMG S-19264T (=DSM 44701T), isolated from a smear-ripened cheese.</title>
        <authorList>
            <consortium name="US DOE Joint Genome Institute (JGI-PGF)"/>
            <person name="Walter F."/>
            <person name="Albersmeier A."/>
            <person name="Kalinowski J."/>
            <person name="Ruckert C."/>
        </authorList>
    </citation>
    <scope>NUCLEOTIDE SEQUENCE</scope>
    <source>
        <strain evidence="3">JCM 3090</strain>
    </source>
</reference>
<accession>A0A8J3FDI7</accession>
<gene>
    <name evidence="3" type="ORF">GCM10010123_27890</name>
</gene>
<keyword evidence="4" id="KW-1185">Reference proteome</keyword>
<sequence>MSGIARRSALGLIGLGAAAGITAGVAESAPAVRTRAVARAVPRQRPEPAEPIGPGGPQSGTGAGVGDRLVVNRTASENALPGTDGWVPRQGALRVTDRHRQIQGYASRTSVNVGESIAFHVSVPSRERYVVEVIRLGDYGGKGGRRLRRSEELPGFRRPIPVATPTGTLRCDWPVSWVLDVPRSWTSGTYLARFRTRSGWHSYHPFIVRDDQRRAEFCVVLPTTTWQAYNQWPRDLHRGKSLYHGYDKHGRLAVDLRARKVSFDRPYHEQGLPSRFDNDRHAIAFLERSGYDVTYAASHDLHNGTVDPRQYRGLVFLGHDEYWSAEMRRRATKALDEGVSLAYLTANNVYWNVRFEASPDGIPDRTLTCYKNSPDPHAAAGGIGTNQWRLGRFRGPKRPEQELLGVMYNGIVLAPRPLIVRNSDHWFWADTGVRDGDAVPHVVGGEADGLHRAAARPLDGEHTLLSHSRYRSRADRSIRVQNTSLRELSHGGIVFVAATLSWPAALARSGLRDARIQRATRNVLDRMRRPG</sequence>
<dbReference type="EMBL" id="BMQB01000005">
    <property type="protein sequence ID" value="GGJ96311.1"/>
    <property type="molecule type" value="Genomic_DNA"/>
</dbReference>
<dbReference type="PROSITE" id="PS51318">
    <property type="entry name" value="TAT"/>
    <property type="match status" value="1"/>
</dbReference>
<feature type="region of interest" description="Disordered" evidence="1">
    <location>
        <begin position="36"/>
        <end position="66"/>
    </location>
</feature>
<comment type="caution">
    <text evidence="3">The sequence shown here is derived from an EMBL/GenBank/DDBJ whole genome shotgun (WGS) entry which is preliminary data.</text>
</comment>
<dbReference type="InterPro" id="IPR006311">
    <property type="entry name" value="TAT_signal"/>
</dbReference>
<dbReference type="InterPro" id="IPR046540">
    <property type="entry name" value="DMFA2_C"/>
</dbReference>
<reference evidence="3" key="2">
    <citation type="submission" date="2020-09" db="EMBL/GenBank/DDBJ databases">
        <authorList>
            <person name="Sun Q."/>
            <person name="Ohkuma M."/>
        </authorList>
    </citation>
    <scope>NUCLEOTIDE SEQUENCE</scope>
    <source>
        <strain evidence="3">JCM 3090</strain>
    </source>
</reference>
<dbReference type="Proteomes" id="UP000649739">
    <property type="component" value="Unassembled WGS sequence"/>
</dbReference>
<evidence type="ECO:0000259" key="2">
    <source>
        <dbReference type="Pfam" id="PF20254"/>
    </source>
</evidence>
<dbReference type="AlphaFoldDB" id="A0A8J3FDI7"/>
<proteinExistence type="predicted"/>